<protein>
    <submittedName>
        <fullName evidence="1">LRR receptor-like serine/threonine-protein kinase FLS2</fullName>
    </submittedName>
</protein>
<dbReference type="EMBL" id="CM045765">
    <property type="protein sequence ID" value="KAI7999928.1"/>
    <property type="molecule type" value="Genomic_DNA"/>
</dbReference>
<gene>
    <name evidence="1" type="ORF">LOK49_LG09G02381</name>
</gene>
<organism evidence="1 2">
    <name type="scientific">Camellia lanceoleosa</name>
    <dbReference type="NCBI Taxonomy" id="1840588"/>
    <lineage>
        <taxon>Eukaryota</taxon>
        <taxon>Viridiplantae</taxon>
        <taxon>Streptophyta</taxon>
        <taxon>Embryophyta</taxon>
        <taxon>Tracheophyta</taxon>
        <taxon>Spermatophyta</taxon>
        <taxon>Magnoliopsida</taxon>
        <taxon>eudicotyledons</taxon>
        <taxon>Gunneridae</taxon>
        <taxon>Pentapetalae</taxon>
        <taxon>asterids</taxon>
        <taxon>Ericales</taxon>
        <taxon>Theaceae</taxon>
        <taxon>Camellia</taxon>
    </lineage>
</organism>
<sequence>MEKTWFLYLTALFLAQYCFLACFTMNASSFTTDQSALLAFKGHITFDNPHHILANNWSSATSVCDWIGVSCGKRHHRVVALNLPAMGIGGTIPPHIGNLSFLSYFNITNNTFQGHLPGELARLHLLNVVDFNFNKFSGGVPTWFGNLPKLQYLCLASNSFTGLVPPSIGNISTLESLDLRSNFLEGGVPEEIGYLTKLKWLQMGFNNLSGSIPPTIYNISSLQWIEFRHNMLSGSLPEDLCVFLPKLEFLRLSVNEFDGQIPTTLGECRELQFLSLSYNKFSGFIPKGIGNLTLLQILYLGVNDFTGEIPREIGNCTTLSHVELIANNLSGEIPREIFNCTMLSHVVLTGNNLSGEIPREIGNCKTLSYVALNINNLSGEIPREIGNCTTLSFVDLSFNSLSGKLPSSIGVSLPNLQVLYLGRNGLSGIVPDSISNASKLVKLDLAYNRFNGLVPSSLGNLRLLKYISLVENNFTCESSSSELSFLISMSNCRELRTLWIDNNPLNIILPASIGNLSNSLENIDVSYCGIRGSIPSEIANLSNLAFLNMDGNELIGFIPTTIKSLSKLQRLDLNGNRIQGFIPVDLCYLKNLGELHLGRNNLSGLIPTCLGNITSLRYLDLDSNKLISSIPTSLWSLKDLLELNLSSNYLSGYLPLELGKLKVAISIDLSMNQVSGQIPSTIGGLQGVIHLSLAHNRLQRPIPQSIGSLIDLQFCDLSHNNLSGVIPKSLEELLQLRYFNVSFNRLTGEIPSRGSFANFTYQSFMSNEALCGAPRLQVPPCHTSSPHQSRTKQMLLVEYIMLPIASILLAMIFVFAFIRCHQRRNKIPIQTDLLLARISHGRITYHELSRATDMFNESNLLGTGSFSSVYKGMLPGRKIFATKVFKLELDGAFKSFETECEILRNIRHRNLAKVISSCSTFDFKALVLEYMPNGTLEKWLYSHNYFLDILQRLDIMIDVACALEYLHHGYSKVAHCDLKPSNVLLDDDMVAHVSDFGIAKLLGVGESIAQTRTIATFGYIAPEYGLEGLVSTKCDVYSYGIMLMETFTRTKPTDARFDGGLSLKCWVVDALPNAIVQVLDANLLTQDIEHNNAKVQCVSSLMQLALNCSADSPEERMIMKDVLVSIKKIRLRYVENCE</sequence>
<evidence type="ECO:0000313" key="1">
    <source>
        <dbReference type="EMBL" id="KAI7999928.1"/>
    </source>
</evidence>
<reference evidence="1 2" key="1">
    <citation type="journal article" date="2022" name="Plant J.">
        <title>Chromosome-level genome of Camellia lanceoleosa provides a valuable resource for understanding genome evolution and self-incompatibility.</title>
        <authorList>
            <person name="Gong W."/>
            <person name="Xiao S."/>
            <person name="Wang L."/>
            <person name="Liao Z."/>
            <person name="Chang Y."/>
            <person name="Mo W."/>
            <person name="Hu G."/>
            <person name="Li W."/>
            <person name="Zhao G."/>
            <person name="Zhu H."/>
            <person name="Hu X."/>
            <person name="Ji K."/>
            <person name="Xiang X."/>
            <person name="Song Q."/>
            <person name="Yuan D."/>
            <person name="Jin S."/>
            <person name="Zhang L."/>
        </authorList>
    </citation>
    <scope>NUCLEOTIDE SEQUENCE [LARGE SCALE GENOMIC DNA]</scope>
    <source>
        <strain evidence="1">SQ_2022a</strain>
    </source>
</reference>
<name>A0ACC0GFK7_9ERIC</name>
<accession>A0ACC0GFK7</accession>
<keyword evidence="2" id="KW-1185">Reference proteome</keyword>
<dbReference type="Proteomes" id="UP001060215">
    <property type="component" value="Chromosome 8"/>
</dbReference>
<comment type="caution">
    <text evidence="1">The sequence shown here is derived from an EMBL/GenBank/DDBJ whole genome shotgun (WGS) entry which is preliminary data.</text>
</comment>
<proteinExistence type="predicted"/>
<evidence type="ECO:0000313" key="2">
    <source>
        <dbReference type="Proteomes" id="UP001060215"/>
    </source>
</evidence>